<reference evidence="4 5" key="1">
    <citation type="journal article" date="2021" name="bioRxiv">
        <title>Chromosome-scale and haplotype-resolved genome assembly of a tetraploid potato cultivar.</title>
        <authorList>
            <person name="Sun H."/>
            <person name="Jiao W.-B."/>
            <person name="Krause K."/>
            <person name="Campoy J.A."/>
            <person name="Goel M."/>
            <person name="Folz-Donahue K."/>
            <person name="Kukat C."/>
            <person name="Huettel B."/>
            <person name="Schneeberger K."/>
        </authorList>
    </citation>
    <scope>NUCLEOTIDE SEQUENCE [LARGE SCALE GENOMIC DNA]</scope>
    <source>
        <strain evidence="4">SolTubOtavaFocal</strain>
        <tissue evidence="4">Leaves</tissue>
    </source>
</reference>
<dbReference type="Pfam" id="PF22936">
    <property type="entry name" value="Pol_BBD"/>
    <property type="match status" value="1"/>
</dbReference>
<dbReference type="Pfam" id="PF13976">
    <property type="entry name" value="gag_pre-integrs"/>
    <property type="match status" value="1"/>
</dbReference>
<feature type="transmembrane region" description="Helical" evidence="1">
    <location>
        <begin position="78"/>
        <end position="99"/>
    </location>
</feature>
<feature type="domain" description="Retrovirus-related Pol polyprotein from transposon TNT 1-94-like beta-barrel" evidence="3">
    <location>
        <begin position="1"/>
        <end position="51"/>
    </location>
</feature>
<protein>
    <recommendedName>
        <fullName evidence="6">GAG-pre-integrase domain-containing protein</fullName>
    </recommendedName>
</protein>
<keyword evidence="1" id="KW-1133">Transmembrane helix</keyword>
<organism evidence="4 5">
    <name type="scientific">Solanum tuberosum</name>
    <name type="common">Potato</name>
    <dbReference type="NCBI Taxonomy" id="4113"/>
    <lineage>
        <taxon>Eukaryota</taxon>
        <taxon>Viridiplantae</taxon>
        <taxon>Streptophyta</taxon>
        <taxon>Embryophyta</taxon>
        <taxon>Tracheophyta</taxon>
        <taxon>Spermatophyta</taxon>
        <taxon>Magnoliopsida</taxon>
        <taxon>eudicotyledons</taxon>
        <taxon>Gunneridae</taxon>
        <taxon>Pentapetalae</taxon>
        <taxon>asterids</taxon>
        <taxon>lamiids</taxon>
        <taxon>Solanales</taxon>
        <taxon>Solanaceae</taxon>
        <taxon>Solanoideae</taxon>
        <taxon>Solaneae</taxon>
        <taxon>Solanum</taxon>
    </lineage>
</organism>
<comment type="caution">
    <text evidence="4">The sequence shown here is derived from an EMBL/GenBank/DDBJ whole genome shotgun (WGS) entry which is preliminary data.</text>
</comment>
<name>A0ABQ7WJY8_SOLTU</name>
<keyword evidence="1" id="KW-0812">Transmembrane</keyword>
<gene>
    <name evidence="4" type="ORF">KY290_000659</name>
</gene>
<evidence type="ECO:0000259" key="3">
    <source>
        <dbReference type="Pfam" id="PF22936"/>
    </source>
</evidence>
<evidence type="ECO:0000259" key="2">
    <source>
        <dbReference type="Pfam" id="PF13976"/>
    </source>
</evidence>
<accession>A0ABQ7WJY8</accession>
<proteinExistence type="predicted"/>
<dbReference type="Proteomes" id="UP000826656">
    <property type="component" value="Unassembled WGS sequence"/>
</dbReference>
<evidence type="ECO:0000313" key="4">
    <source>
        <dbReference type="EMBL" id="KAH0781061.1"/>
    </source>
</evidence>
<keyword evidence="1" id="KW-0472">Membrane</keyword>
<dbReference type="InterPro" id="IPR025724">
    <property type="entry name" value="GAG-pre-integrase_dom"/>
</dbReference>
<evidence type="ECO:0008006" key="6">
    <source>
        <dbReference type="Google" id="ProtNLM"/>
    </source>
</evidence>
<sequence length="158" mass="17412">MANNATCKIVGIGSVRVHCHDGTVRTITEVRHIPDLKKKLISLGTLDKKGYKYMSEGGTMKVTKGSLVMLKAKLEDGLYILVGSTIIGCVNASIVQLSNDDKAKLRHMRLGHMSTQGLEMLRNRDLLNGEKISTLEFCEHCILGKQKKVSFSTGKHKT</sequence>
<dbReference type="EMBL" id="JAIVGD010000001">
    <property type="protein sequence ID" value="KAH0781061.1"/>
    <property type="molecule type" value="Genomic_DNA"/>
</dbReference>
<dbReference type="InterPro" id="IPR054722">
    <property type="entry name" value="PolX-like_BBD"/>
</dbReference>
<keyword evidence="5" id="KW-1185">Reference proteome</keyword>
<evidence type="ECO:0000256" key="1">
    <source>
        <dbReference type="SAM" id="Phobius"/>
    </source>
</evidence>
<feature type="domain" description="GAG-pre-integrase" evidence="2">
    <location>
        <begin position="77"/>
        <end position="146"/>
    </location>
</feature>
<evidence type="ECO:0000313" key="5">
    <source>
        <dbReference type="Proteomes" id="UP000826656"/>
    </source>
</evidence>